<feature type="signal peptide" evidence="1">
    <location>
        <begin position="1"/>
        <end position="17"/>
    </location>
</feature>
<proteinExistence type="predicted"/>
<evidence type="ECO:0000313" key="3">
    <source>
        <dbReference type="EMBL" id="RSM16773.1"/>
    </source>
</evidence>
<dbReference type="Gene3D" id="2.30.60.10">
    <property type="entry name" value="Cyanovirin-N"/>
    <property type="match status" value="1"/>
</dbReference>
<dbReference type="Proteomes" id="UP000288429">
    <property type="component" value="Unassembled WGS sequence"/>
</dbReference>
<comment type="caution">
    <text evidence="3">The sequence shown here is derived from an EMBL/GenBank/DDBJ whole genome shotgun (WGS) entry which is preliminary data.</text>
</comment>
<keyword evidence="4" id="KW-1185">Reference proteome</keyword>
<feature type="chain" id="PRO_5019457615" description="Cyanovirin-N domain-containing protein" evidence="1">
    <location>
        <begin position="18"/>
        <end position="195"/>
    </location>
</feature>
<feature type="domain" description="Cyanovirin-N" evidence="2">
    <location>
        <begin position="103"/>
        <end position="182"/>
    </location>
</feature>
<dbReference type="SUPFAM" id="SSF51322">
    <property type="entry name" value="Cyanovirin-N"/>
    <property type="match status" value="1"/>
</dbReference>
<organism evidence="3 4">
    <name type="scientific">Fusarium ambrosium</name>
    <dbReference type="NCBI Taxonomy" id="131363"/>
    <lineage>
        <taxon>Eukaryota</taxon>
        <taxon>Fungi</taxon>
        <taxon>Dikarya</taxon>
        <taxon>Ascomycota</taxon>
        <taxon>Pezizomycotina</taxon>
        <taxon>Sordariomycetes</taxon>
        <taxon>Hypocreomycetidae</taxon>
        <taxon>Hypocreales</taxon>
        <taxon>Nectriaceae</taxon>
        <taxon>Fusarium</taxon>
        <taxon>Fusarium solani species complex</taxon>
    </lineage>
</organism>
<protein>
    <recommendedName>
        <fullName evidence="2">Cyanovirin-N domain-containing protein</fullName>
    </recommendedName>
</protein>
<dbReference type="InterPro" id="IPR036673">
    <property type="entry name" value="Cyanovirin-N_sf"/>
</dbReference>
<keyword evidence="1" id="KW-0732">Signal</keyword>
<evidence type="ECO:0000256" key="1">
    <source>
        <dbReference type="SAM" id="SignalP"/>
    </source>
</evidence>
<accession>A0A428UR77</accession>
<sequence>MYFAFLPLLLKALGALATPITPETTPHDVNSYFKDLPNTLSPDFPINATTNIQIRDETLTHSLRVRGAGGYLGSCKDIRFYISDKDMNRVHPNWIHTGYLESPRLVARCPDLTGEMKCTSLELGECMVNVNGALAPGPGGDWHKTCTQCIMKEDGKAFWCHCWSAMKGHLMMAGTSINLSKFLPSTTPSSFANLQ</sequence>
<dbReference type="EMBL" id="NIZV01000042">
    <property type="protein sequence ID" value="RSM16773.1"/>
    <property type="molecule type" value="Genomic_DNA"/>
</dbReference>
<reference evidence="3 4" key="1">
    <citation type="submission" date="2017-06" db="EMBL/GenBank/DDBJ databases">
        <title>Cmopartive genomic analysis of Ambrosia Fusariam Clade fungi.</title>
        <authorList>
            <person name="Stajich J.E."/>
            <person name="Carrillo J."/>
            <person name="Kijimoto T."/>
            <person name="Eskalen A."/>
            <person name="O'Donnell K."/>
            <person name="Kasson M."/>
        </authorList>
    </citation>
    <scope>NUCLEOTIDE SEQUENCE [LARGE SCALE GENOMIC DNA]</scope>
    <source>
        <strain evidence="3 4">NRRL 20438</strain>
    </source>
</reference>
<dbReference type="AlphaFoldDB" id="A0A428UR77"/>
<name>A0A428UR77_9HYPO</name>
<gene>
    <name evidence="3" type="ORF">CDV31_004382</name>
</gene>
<dbReference type="InterPro" id="IPR011058">
    <property type="entry name" value="Cyanovirin-N"/>
</dbReference>
<dbReference type="Pfam" id="PF08881">
    <property type="entry name" value="CVNH"/>
    <property type="match status" value="1"/>
</dbReference>
<evidence type="ECO:0000259" key="2">
    <source>
        <dbReference type="Pfam" id="PF08881"/>
    </source>
</evidence>
<evidence type="ECO:0000313" key="4">
    <source>
        <dbReference type="Proteomes" id="UP000288429"/>
    </source>
</evidence>